<comment type="caution">
    <text evidence="1">The sequence shown here is derived from an EMBL/GenBank/DDBJ whole genome shotgun (WGS) entry which is preliminary data.</text>
</comment>
<sequence length="232" mass="25812">MPYSMTFSKAHLRQAMNQYSELFIKPVSGSVGSGVIKIKRSGGGRWNVYWKRGKPAQTSAAQTVAFLMRQVGGRSYLIQEAVPLAKYKGRPYDLRVAVQRGQTGQWQMTGMVGKVAAKGSHVTNVAKGGRAKGCERLFRHSGLPVAATKRDVRQASLKIAAFLGRKLPHLADLGLDMGVDRNGRVKFIEMNCRDQRYSFKLAGMRSAFYETYRTPLAYAKFLTKANLSSRKK</sequence>
<organism evidence="1 2">
    <name type="scientific">Paenibacillus piri</name>
    <dbReference type="NCBI Taxonomy" id="2547395"/>
    <lineage>
        <taxon>Bacteria</taxon>
        <taxon>Bacillati</taxon>
        <taxon>Bacillota</taxon>
        <taxon>Bacilli</taxon>
        <taxon>Bacillales</taxon>
        <taxon>Paenibacillaceae</taxon>
        <taxon>Paenibacillus</taxon>
    </lineage>
</organism>
<proteinExistence type="predicted"/>
<name>A0A4R5KQQ5_9BACL</name>
<reference evidence="1 2" key="1">
    <citation type="submission" date="2019-03" db="EMBL/GenBank/DDBJ databases">
        <title>This is whole genome sequence of Paenibacillus sp MS74 strain.</title>
        <authorList>
            <person name="Trinh H.N."/>
        </authorList>
    </citation>
    <scope>NUCLEOTIDE SEQUENCE [LARGE SCALE GENOMIC DNA]</scope>
    <source>
        <strain evidence="1 2">MS74</strain>
    </source>
</reference>
<dbReference type="AlphaFoldDB" id="A0A4R5KQQ5"/>
<dbReference type="SUPFAM" id="SSF56059">
    <property type="entry name" value="Glutathione synthetase ATP-binding domain-like"/>
    <property type="match status" value="1"/>
</dbReference>
<accession>A0A4R5KQQ5</accession>
<dbReference type="OrthoDB" id="7869153at2"/>
<keyword evidence="2" id="KW-1185">Reference proteome</keyword>
<dbReference type="InterPro" id="IPR026838">
    <property type="entry name" value="YheC/D"/>
</dbReference>
<dbReference type="Proteomes" id="UP000295636">
    <property type="component" value="Unassembled WGS sequence"/>
</dbReference>
<dbReference type="Gene3D" id="3.30.470.20">
    <property type="entry name" value="ATP-grasp fold, B domain"/>
    <property type="match status" value="1"/>
</dbReference>
<protein>
    <submittedName>
        <fullName evidence="1">YheC/YheD family protein</fullName>
    </submittedName>
</protein>
<evidence type="ECO:0000313" key="2">
    <source>
        <dbReference type="Proteomes" id="UP000295636"/>
    </source>
</evidence>
<gene>
    <name evidence="1" type="ORF">E1757_11370</name>
</gene>
<evidence type="ECO:0000313" key="1">
    <source>
        <dbReference type="EMBL" id="TDF98099.1"/>
    </source>
</evidence>
<dbReference type="Pfam" id="PF14398">
    <property type="entry name" value="ATPgrasp_YheCD"/>
    <property type="match status" value="1"/>
</dbReference>
<dbReference type="EMBL" id="SMRT01000004">
    <property type="protein sequence ID" value="TDF98099.1"/>
    <property type="molecule type" value="Genomic_DNA"/>
</dbReference>